<dbReference type="SMART" id="SM00671">
    <property type="entry name" value="SEL1"/>
    <property type="match status" value="2"/>
</dbReference>
<dbReference type="PANTHER" id="PTHR11102">
    <property type="entry name" value="SEL-1-LIKE PROTEIN"/>
    <property type="match status" value="1"/>
</dbReference>
<dbReference type="SUPFAM" id="SSF81901">
    <property type="entry name" value="HCP-like"/>
    <property type="match status" value="1"/>
</dbReference>
<organism evidence="1 2">
    <name type="scientific">Thermomonas beijingensis</name>
    <dbReference type="NCBI Taxonomy" id="2872701"/>
    <lineage>
        <taxon>Bacteria</taxon>
        <taxon>Pseudomonadati</taxon>
        <taxon>Pseudomonadota</taxon>
        <taxon>Gammaproteobacteria</taxon>
        <taxon>Lysobacterales</taxon>
        <taxon>Lysobacteraceae</taxon>
        <taxon>Thermomonas</taxon>
    </lineage>
</organism>
<protein>
    <recommendedName>
        <fullName evidence="3">Sel1 repeat family protein</fullName>
    </recommendedName>
</protein>
<dbReference type="EMBL" id="JAIQDJ010000033">
    <property type="protein sequence ID" value="MBZ4187226.1"/>
    <property type="molecule type" value="Genomic_DNA"/>
</dbReference>
<comment type="caution">
    <text evidence="1">The sequence shown here is derived from an EMBL/GenBank/DDBJ whole genome shotgun (WGS) entry which is preliminary data.</text>
</comment>
<evidence type="ECO:0000313" key="1">
    <source>
        <dbReference type="EMBL" id="MBZ4187226.1"/>
    </source>
</evidence>
<evidence type="ECO:0000313" key="2">
    <source>
        <dbReference type="Proteomes" id="UP001430290"/>
    </source>
</evidence>
<name>A0ABS7TH70_9GAMM</name>
<proteinExistence type="predicted"/>
<dbReference type="RefSeq" id="WP_223629892.1">
    <property type="nucleotide sequence ID" value="NZ_JAIQDJ010000033.1"/>
</dbReference>
<gene>
    <name evidence="1" type="ORF">K7B09_12930</name>
</gene>
<evidence type="ECO:0008006" key="3">
    <source>
        <dbReference type="Google" id="ProtNLM"/>
    </source>
</evidence>
<keyword evidence="2" id="KW-1185">Reference proteome</keyword>
<dbReference type="PANTHER" id="PTHR11102:SF160">
    <property type="entry name" value="ERAD-ASSOCIATED E3 UBIQUITIN-PROTEIN LIGASE COMPONENT HRD3"/>
    <property type="match status" value="1"/>
</dbReference>
<dbReference type="InterPro" id="IPR050767">
    <property type="entry name" value="Sel1_AlgK"/>
</dbReference>
<dbReference type="Gene3D" id="1.25.40.10">
    <property type="entry name" value="Tetratricopeptide repeat domain"/>
    <property type="match status" value="1"/>
</dbReference>
<reference evidence="1" key="1">
    <citation type="submission" date="2021-09" db="EMBL/GenBank/DDBJ databases">
        <authorList>
            <person name="Wu T."/>
            <person name="Guo S.Z."/>
        </authorList>
    </citation>
    <scope>NUCLEOTIDE SEQUENCE</scope>
    <source>
        <strain evidence="1">RSS-23</strain>
    </source>
</reference>
<dbReference type="InterPro" id="IPR011990">
    <property type="entry name" value="TPR-like_helical_dom_sf"/>
</dbReference>
<accession>A0ABS7TH70</accession>
<sequence length="165" mass="18779">MRDATETSLPRRIAELIRDKDLAYSLVDLQAWAAKGDAAAFIALAHAFFYGGLGVDKNFTEAKRWLERIDKANDHEGWASHRLGIIFYKGLTGPQDRRAAYKFFRRATLRGNAKSRLALAVMQKQGTGTLKKLKSSRANFYRCSRSAEFNKIFRVYLAIESWLAK</sequence>
<dbReference type="Pfam" id="PF08238">
    <property type="entry name" value="Sel1"/>
    <property type="match status" value="2"/>
</dbReference>
<dbReference type="Proteomes" id="UP001430290">
    <property type="component" value="Unassembled WGS sequence"/>
</dbReference>
<dbReference type="InterPro" id="IPR006597">
    <property type="entry name" value="Sel1-like"/>
</dbReference>